<sequence length="206" mass="22648">MLLTLLAGQASAVDAERAFAADAQKVGQWTAFRAYATDDAVMFDPQPVNAQRFLKSRKDPPKSVEWRPARSFVSCDGTMAANTGPWRNANGGIGYFSTIWVRQPDGGWKWTIDGGDAVKTPKFAWEAEPEVRRASCDNLPGMGMREGFPDRNGGIDSADDGTLRWFYDVAPDGSRKFEARLWNGRAFDVVIADRIAAPPPRPAPKP</sequence>
<comment type="caution">
    <text evidence="1">The sequence shown here is derived from an EMBL/GenBank/DDBJ whole genome shotgun (WGS) entry which is preliminary data.</text>
</comment>
<protein>
    <recommendedName>
        <fullName evidence="3">DUF4440 domain-containing protein</fullName>
    </recommendedName>
</protein>
<dbReference type="Gene3D" id="3.10.450.50">
    <property type="match status" value="1"/>
</dbReference>
<gene>
    <name evidence="1" type="ORF">CKY28_14525</name>
</gene>
<dbReference type="AlphaFoldDB" id="A0A2A2SDI1"/>
<evidence type="ECO:0000313" key="1">
    <source>
        <dbReference type="EMBL" id="PAX07242.1"/>
    </source>
</evidence>
<evidence type="ECO:0008006" key="3">
    <source>
        <dbReference type="Google" id="ProtNLM"/>
    </source>
</evidence>
<dbReference type="EMBL" id="NSLI01000004">
    <property type="protein sequence ID" value="PAX07242.1"/>
    <property type="molecule type" value="Genomic_DNA"/>
</dbReference>
<dbReference type="SUPFAM" id="SSF54427">
    <property type="entry name" value="NTF2-like"/>
    <property type="match status" value="1"/>
</dbReference>
<proteinExistence type="predicted"/>
<dbReference type="OrthoDB" id="7201546at2"/>
<evidence type="ECO:0000313" key="2">
    <source>
        <dbReference type="Proteomes" id="UP000218151"/>
    </source>
</evidence>
<dbReference type="InterPro" id="IPR032710">
    <property type="entry name" value="NTF2-like_dom_sf"/>
</dbReference>
<dbReference type="RefSeq" id="WP_095999066.1">
    <property type="nucleotide sequence ID" value="NZ_NSLI01000004.1"/>
</dbReference>
<dbReference type="Proteomes" id="UP000218151">
    <property type="component" value="Unassembled WGS sequence"/>
</dbReference>
<keyword evidence="2" id="KW-1185">Reference proteome</keyword>
<organism evidence="1 2">
    <name type="scientific">Sphingomonas lenta</name>
    <dbReference type="NCBI Taxonomy" id="1141887"/>
    <lineage>
        <taxon>Bacteria</taxon>
        <taxon>Pseudomonadati</taxon>
        <taxon>Pseudomonadota</taxon>
        <taxon>Alphaproteobacteria</taxon>
        <taxon>Sphingomonadales</taxon>
        <taxon>Sphingomonadaceae</taxon>
        <taxon>Sphingomonas</taxon>
    </lineage>
</organism>
<reference evidence="2" key="1">
    <citation type="submission" date="2017-09" db="EMBL/GenBank/DDBJ databases">
        <authorList>
            <person name="Feng G."/>
            <person name="Zhu H."/>
        </authorList>
    </citation>
    <scope>NUCLEOTIDE SEQUENCE [LARGE SCALE GENOMIC DNA]</scope>
    <source>
        <strain evidence="2">1PNM-20</strain>
    </source>
</reference>
<name>A0A2A2SDI1_9SPHN</name>
<accession>A0A2A2SDI1</accession>